<dbReference type="PROSITE" id="PS51898">
    <property type="entry name" value="TYR_RECOMBINASE"/>
    <property type="match status" value="1"/>
</dbReference>
<dbReference type="Pfam" id="PF13356">
    <property type="entry name" value="Arm-DNA-bind_3"/>
    <property type="match status" value="1"/>
</dbReference>
<dbReference type="RefSeq" id="WP_085226946.1">
    <property type="nucleotide sequence ID" value="NZ_BSQD01000005.1"/>
</dbReference>
<dbReference type="AlphaFoldDB" id="A0A1X7DYL5"/>
<evidence type="ECO:0000313" key="6">
    <source>
        <dbReference type="EMBL" id="SMF23949.1"/>
    </source>
</evidence>
<evidence type="ECO:0000313" key="7">
    <source>
        <dbReference type="Proteomes" id="UP000192911"/>
    </source>
</evidence>
<dbReference type="EMBL" id="FXAH01000004">
    <property type="protein sequence ID" value="SMF23949.1"/>
    <property type="molecule type" value="Genomic_DNA"/>
</dbReference>
<organism evidence="6 7">
    <name type="scientific">Trinickia caryophylli</name>
    <name type="common">Paraburkholderia caryophylli</name>
    <dbReference type="NCBI Taxonomy" id="28094"/>
    <lineage>
        <taxon>Bacteria</taxon>
        <taxon>Pseudomonadati</taxon>
        <taxon>Pseudomonadota</taxon>
        <taxon>Betaproteobacteria</taxon>
        <taxon>Burkholderiales</taxon>
        <taxon>Burkholderiaceae</taxon>
        <taxon>Trinickia</taxon>
    </lineage>
</organism>
<sequence>MPSKPLTDAAARAAKPREKAYKLADGQGMYLHVAPNGAKYWRLKYRVDGKERVHAIGIYPAVSLLAARKARDAIKDQIRAGLDPAHEKRRAKIDAGLRRTNSFEAIAREWHDAKCQTWKQGYADGVMKLLEKELFPSLGAQPIAEIAAPELLAVLRKIEARGALEMSKKSMQIAGQIFRFGVATGRAQRDPTPDLKGALKTRKVKHMARVTEAELPELMRKISAYDGEFQTRLALQFMALTFVRTGELRYAEWSEIDEAKAEWRIPAERMKMPAPHIVPLSTQALEVIRQLRELNGRWRWVFPSQSNTQKPISENTILFALYRMGYHSRMTGHGFRGLASTILNEQGFQSDWIERQLAHSERDDVRAAYNHAQYLSERRRMMQWWGDYLDRASLDGYSL</sequence>
<proteinExistence type="inferred from homology"/>
<dbReference type="InterPro" id="IPR002104">
    <property type="entry name" value="Integrase_catalytic"/>
</dbReference>
<dbReference type="Pfam" id="PF00589">
    <property type="entry name" value="Phage_integrase"/>
    <property type="match status" value="1"/>
</dbReference>
<comment type="similarity">
    <text evidence="1">Belongs to the 'phage' integrase family.</text>
</comment>
<dbReference type="GO" id="GO:0006310">
    <property type="term" value="P:DNA recombination"/>
    <property type="evidence" value="ECO:0007669"/>
    <property type="project" value="UniProtKB-KW"/>
</dbReference>
<dbReference type="OrthoDB" id="9775880at2"/>
<evidence type="ECO:0000259" key="5">
    <source>
        <dbReference type="PROSITE" id="PS51898"/>
    </source>
</evidence>
<feature type="domain" description="Tyr recombinase" evidence="5">
    <location>
        <begin position="205"/>
        <end position="382"/>
    </location>
</feature>
<keyword evidence="4" id="KW-0233">DNA recombination</keyword>
<dbReference type="Pfam" id="PF22022">
    <property type="entry name" value="Phage_int_M"/>
    <property type="match status" value="1"/>
</dbReference>
<keyword evidence="2" id="KW-0229">DNA integration</keyword>
<dbReference type="CDD" id="cd00801">
    <property type="entry name" value="INT_P4_C"/>
    <property type="match status" value="1"/>
</dbReference>
<evidence type="ECO:0000256" key="1">
    <source>
        <dbReference type="ARBA" id="ARBA00008857"/>
    </source>
</evidence>
<name>A0A1X7DYL5_TRICW</name>
<keyword evidence="3" id="KW-0238">DNA-binding</keyword>
<evidence type="ECO:0000256" key="2">
    <source>
        <dbReference type="ARBA" id="ARBA00022908"/>
    </source>
</evidence>
<dbReference type="SUPFAM" id="SSF56349">
    <property type="entry name" value="DNA breaking-rejoining enzymes"/>
    <property type="match status" value="1"/>
</dbReference>
<protein>
    <submittedName>
        <fullName evidence="6">Integrase</fullName>
    </submittedName>
</protein>
<dbReference type="STRING" id="28094.SAMN06295900_104242"/>
<dbReference type="PANTHER" id="PTHR30629:SF2">
    <property type="entry name" value="PROPHAGE INTEGRASE INTS-RELATED"/>
    <property type="match status" value="1"/>
</dbReference>
<reference evidence="7" key="1">
    <citation type="submission" date="2017-04" db="EMBL/GenBank/DDBJ databases">
        <authorList>
            <person name="Varghese N."/>
            <person name="Submissions S."/>
        </authorList>
    </citation>
    <scope>NUCLEOTIDE SEQUENCE [LARGE SCALE GENOMIC DNA]</scope>
    <source>
        <strain evidence="7">Ballard 720</strain>
    </source>
</reference>
<dbReference type="InterPro" id="IPR025166">
    <property type="entry name" value="Integrase_DNA_bind_dom"/>
</dbReference>
<dbReference type="GO" id="GO:0003677">
    <property type="term" value="F:DNA binding"/>
    <property type="evidence" value="ECO:0007669"/>
    <property type="project" value="UniProtKB-KW"/>
</dbReference>
<dbReference type="Gene3D" id="1.10.150.130">
    <property type="match status" value="1"/>
</dbReference>
<evidence type="ECO:0000256" key="3">
    <source>
        <dbReference type="ARBA" id="ARBA00023125"/>
    </source>
</evidence>
<dbReference type="InterPro" id="IPR050808">
    <property type="entry name" value="Phage_Integrase"/>
</dbReference>
<dbReference type="InterPro" id="IPR038488">
    <property type="entry name" value="Integrase_DNA-bd_sf"/>
</dbReference>
<accession>A0A1X7DYL5</accession>
<dbReference type="InterPro" id="IPR011010">
    <property type="entry name" value="DNA_brk_join_enz"/>
</dbReference>
<dbReference type="GO" id="GO:0015074">
    <property type="term" value="P:DNA integration"/>
    <property type="evidence" value="ECO:0007669"/>
    <property type="project" value="UniProtKB-KW"/>
</dbReference>
<gene>
    <name evidence="6" type="ORF">SAMN06295900_104242</name>
</gene>
<keyword evidence="7" id="KW-1185">Reference proteome</keyword>
<dbReference type="Gene3D" id="3.30.160.390">
    <property type="entry name" value="Integrase, DNA-binding domain"/>
    <property type="match status" value="1"/>
</dbReference>
<dbReference type="GeneID" id="95551478"/>
<evidence type="ECO:0000256" key="4">
    <source>
        <dbReference type="ARBA" id="ARBA00023172"/>
    </source>
</evidence>
<dbReference type="InterPro" id="IPR013762">
    <property type="entry name" value="Integrase-like_cat_sf"/>
</dbReference>
<dbReference type="Proteomes" id="UP000192911">
    <property type="component" value="Unassembled WGS sequence"/>
</dbReference>
<dbReference type="Gene3D" id="1.10.443.10">
    <property type="entry name" value="Intergrase catalytic core"/>
    <property type="match status" value="1"/>
</dbReference>
<dbReference type="PANTHER" id="PTHR30629">
    <property type="entry name" value="PROPHAGE INTEGRASE"/>
    <property type="match status" value="1"/>
</dbReference>
<dbReference type="InterPro" id="IPR010998">
    <property type="entry name" value="Integrase_recombinase_N"/>
</dbReference>
<dbReference type="InterPro" id="IPR053876">
    <property type="entry name" value="Phage_int_M"/>
</dbReference>